<gene>
    <name evidence="1" type="ORF">XF2B_08980</name>
</gene>
<evidence type="ECO:0000313" key="1">
    <source>
        <dbReference type="EMBL" id="BCE27129.1"/>
    </source>
</evidence>
<sequence length="217" mass="23968">MYNDSNGTILNIRWDVAAFRRRMIASRQEHASCSMLPGLVSESPASGPLHYGISSDAFDTTVLPPREGWEQRAAQSEPQADEFPPIRSTFEFGLNTERAEATLTVHSYVTVANSRRRLVYEVENRGPAAVLFILNLPATSAMEAKLPFLQKPTLLESDSRRFFEADVEGRLTAQPATIIISDEKDPKMGLAADTVGVYAPVGGKRPFSDRLLLQSVQ</sequence>
<protein>
    <submittedName>
        <fullName evidence="1">Uncharacterized protein</fullName>
    </submittedName>
</protein>
<organism evidence="1">
    <name type="scientific">Bradyrhizobium diazoefficiens</name>
    <dbReference type="NCBI Taxonomy" id="1355477"/>
    <lineage>
        <taxon>Bacteria</taxon>
        <taxon>Pseudomonadati</taxon>
        <taxon>Pseudomonadota</taxon>
        <taxon>Alphaproteobacteria</taxon>
        <taxon>Hyphomicrobiales</taxon>
        <taxon>Nitrobacteraceae</taxon>
        <taxon>Bradyrhizobium</taxon>
    </lineage>
</organism>
<reference evidence="1" key="1">
    <citation type="submission" date="2020-05" db="EMBL/GenBank/DDBJ databases">
        <title>Complete genome sequence of Bradyrhizobium diazoefficiens XF2 isolated from soybean nodule.</title>
        <authorList>
            <person name="Noda R."/>
            <person name="Kakizaki K."/>
            <person name="Minamisawa K."/>
        </authorList>
    </citation>
    <scope>NUCLEOTIDE SEQUENCE</scope>
    <source>
        <strain evidence="1">XF2</strain>
    </source>
</reference>
<dbReference type="EMBL" id="AP023092">
    <property type="protein sequence ID" value="BCE27129.1"/>
    <property type="molecule type" value="Genomic_DNA"/>
</dbReference>
<accession>A0A809XJ16</accession>
<proteinExistence type="predicted"/>
<name>A0A809XJ16_9BRAD</name>
<dbReference type="AlphaFoldDB" id="A0A809XJ16"/>